<dbReference type="Gene3D" id="1.10.10.10">
    <property type="entry name" value="Winged helix-like DNA-binding domain superfamily/Winged helix DNA-binding domain"/>
    <property type="match status" value="1"/>
</dbReference>
<keyword evidence="6" id="KW-1185">Reference proteome</keyword>
<dbReference type="Pfam" id="PF00196">
    <property type="entry name" value="GerE"/>
    <property type="match status" value="1"/>
</dbReference>
<dbReference type="PROSITE" id="PS50043">
    <property type="entry name" value="HTH_LUXR_2"/>
    <property type="match status" value="1"/>
</dbReference>
<dbReference type="AlphaFoldDB" id="A0A2X4WU25"/>
<sequence>MSVSAGRVGVPQWRALASALPRPRLFSALDRGSPLTVLDAPPGFGKRTLVASWLLSGGSDGRTVVWVPSNRSASGHHATWQAVLAALRQHDAEEFPRTESPDAPGADPFAHVVHAFRTSSGPALLVLAGVHDPATTLPCVYELLDRCPSVDVIVCLPGTTDSDLSGAATQGIDCNYIPAEQMAFTLGETAELFRASGFARTEAECHALHRTLGGAPVHLAACVRLLRSGPGRLVDSFGAPNEHLAHVVKRYTETRLDELDDESRSFALSIAAVHSTDALGAAELTRHPDPAKMLNLMTTCGLLVVSRPSRMWRWNDVVRSAALEVSRTTRPGHVDALLGELARRHRSDGNLVEAALYAVEAGDWGMAREIVCDSWVSMVDKHFGSFVKILRGLPEEALAEHPSILAGRALFTQMLDEHAILHTSLPSAPADLRELGKTKDACQALIVGTIQTLALRVGGAVAEAARRTLCLEPLVDSILEHQPDAIAPQLPVLRLQWAITLQLAGSLDRSTAAFRRAYRGAYASGITFAIQNAAGSSALNWAVRGDNPRALEWLDHEQRAEPTAGHWGPVVRVSGRAATTLLQLDALEFDAAHHTLELLGVPGESEELWAFVAYCRAYHALATGEAYDGLTCIHQLIASHRDRHTPGSLSQVLLGAAEVDLQLALGNGNLALARTGEGPDDHPLLIVTAARVELMTGHPDAALTRLRHVPWPECGFPRAHLEALLVAAASRLDIEDRNEAVRDWQRACTLAQALGNRRAFTLLPARAAERLREMSGTATPGGPVPSVFAERVTRVELSPRETDVLALLCEGSTHAEIAKALFVSTNTVKTQLRSAYRKLGVHSRSEAVGRARELRLLPVTEES</sequence>
<dbReference type="EMBL" id="LS483468">
    <property type="protein sequence ID" value="SQI30465.1"/>
    <property type="molecule type" value="Genomic_DNA"/>
</dbReference>
<protein>
    <submittedName>
        <fullName evidence="5">LuxR family transcriptional regulator</fullName>
    </submittedName>
</protein>
<dbReference type="GO" id="GO:0003677">
    <property type="term" value="F:DNA binding"/>
    <property type="evidence" value="ECO:0007669"/>
    <property type="project" value="UniProtKB-KW"/>
</dbReference>
<gene>
    <name evidence="5" type="primary">gerE</name>
    <name evidence="5" type="ORF">NCTC10994_01621</name>
</gene>
<accession>A0A2X4WU25</accession>
<dbReference type="Proteomes" id="UP000249091">
    <property type="component" value="Chromosome 1"/>
</dbReference>
<dbReference type="PANTHER" id="PTHR44688">
    <property type="entry name" value="DNA-BINDING TRANSCRIPTIONAL ACTIVATOR DEVR_DOSR"/>
    <property type="match status" value="1"/>
</dbReference>
<dbReference type="SMART" id="SM00421">
    <property type="entry name" value="HTH_LUXR"/>
    <property type="match status" value="1"/>
</dbReference>
<dbReference type="GO" id="GO:0006355">
    <property type="term" value="P:regulation of DNA-templated transcription"/>
    <property type="evidence" value="ECO:0007669"/>
    <property type="project" value="InterPro"/>
</dbReference>
<keyword evidence="1" id="KW-0805">Transcription regulation</keyword>
<dbReference type="InterPro" id="IPR016032">
    <property type="entry name" value="Sig_transdc_resp-reg_C-effctor"/>
</dbReference>
<evidence type="ECO:0000256" key="3">
    <source>
        <dbReference type="ARBA" id="ARBA00023163"/>
    </source>
</evidence>
<dbReference type="InterPro" id="IPR036388">
    <property type="entry name" value="WH-like_DNA-bd_sf"/>
</dbReference>
<keyword evidence="3" id="KW-0804">Transcription</keyword>
<evidence type="ECO:0000256" key="1">
    <source>
        <dbReference type="ARBA" id="ARBA00023015"/>
    </source>
</evidence>
<dbReference type="PANTHER" id="PTHR44688:SF16">
    <property type="entry name" value="DNA-BINDING TRANSCRIPTIONAL ACTIVATOR DEVR_DOSR"/>
    <property type="match status" value="1"/>
</dbReference>
<dbReference type="STRING" id="1219011.GCA_001895045_01776"/>
<organism evidence="5 6">
    <name type="scientific">Rhodococcus coprophilus</name>
    <dbReference type="NCBI Taxonomy" id="38310"/>
    <lineage>
        <taxon>Bacteria</taxon>
        <taxon>Bacillati</taxon>
        <taxon>Actinomycetota</taxon>
        <taxon>Actinomycetes</taxon>
        <taxon>Mycobacteriales</taxon>
        <taxon>Nocardiaceae</taxon>
        <taxon>Rhodococcus</taxon>
    </lineage>
</organism>
<dbReference type="KEGG" id="rcr:NCTC10994_01621"/>
<dbReference type="InterPro" id="IPR000792">
    <property type="entry name" value="Tscrpt_reg_LuxR_C"/>
</dbReference>
<dbReference type="CDD" id="cd06170">
    <property type="entry name" value="LuxR_C_like"/>
    <property type="match status" value="1"/>
</dbReference>
<dbReference type="SUPFAM" id="SSF46894">
    <property type="entry name" value="C-terminal effector domain of the bipartite response regulators"/>
    <property type="match status" value="1"/>
</dbReference>
<dbReference type="PRINTS" id="PR00038">
    <property type="entry name" value="HTHLUXR"/>
</dbReference>
<dbReference type="RefSeq" id="WP_072699776.1">
    <property type="nucleotide sequence ID" value="NZ_JAFBBL010000001.1"/>
</dbReference>
<evidence type="ECO:0000313" key="5">
    <source>
        <dbReference type="EMBL" id="SQI30465.1"/>
    </source>
</evidence>
<proteinExistence type="predicted"/>
<keyword evidence="2" id="KW-0238">DNA-binding</keyword>
<reference evidence="5 6" key="1">
    <citation type="submission" date="2018-06" db="EMBL/GenBank/DDBJ databases">
        <authorList>
            <consortium name="Pathogen Informatics"/>
            <person name="Doyle S."/>
        </authorList>
    </citation>
    <scope>NUCLEOTIDE SEQUENCE [LARGE SCALE GENOMIC DNA]</scope>
    <source>
        <strain evidence="5 6">NCTC10994</strain>
    </source>
</reference>
<evidence type="ECO:0000259" key="4">
    <source>
        <dbReference type="PROSITE" id="PS50043"/>
    </source>
</evidence>
<feature type="domain" description="HTH luxR-type" evidence="4">
    <location>
        <begin position="790"/>
        <end position="855"/>
    </location>
</feature>
<evidence type="ECO:0000313" key="6">
    <source>
        <dbReference type="Proteomes" id="UP000249091"/>
    </source>
</evidence>
<evidence type="ECO:0000256" key="2">
    <source>
        <dbReference type="ARBA" id="ARBA00023125"/>
    </source>
</evidence>
<name>A0A2X4WU25_9NOCA</name>